<proteinExistence type="predicted"/>
<name>A0A6A6P7W9_9PEZI</name>
<dbReference type="Gene3D" id="3.10.350.10">
    <property type="entry name" value="LysM domain"/>
    <property type="match status" value="6"/>
</dbReference>
<evidence type="ECO:0000256" key="2">
    <source>
        <dbReference type="ARBA" id="ARBA00022729"/>
    </source>
</evidence>
<reference evidence="7" key="1">
    <citation type="journal article" date="2020" name="Stud. Mycol.">
        <title>101 Dothideomycetes genomes: a test case for predicting lifestyles and emergence of pathogens.</title>
        <authorList>
            <person name="Haridas S."/>
            <person name="Albert R."/>
            <person name="Binder M."/>
            <person name="Bloem J."/>
            <person name="Labutti K."/>
            <person name="Salamov A."/>
            <person name="Andreopoulos B."/>
            <person name="Baker S."/>
            <person name="Barry K."/>
            <person name="Bills G."/>
            <person name="Bluhm B."/>
            <person name="Cannon C."/>
            <person name="Castanera R."/>
            <person name="Culley D."/>
            <person name="Daum C."/>
            <person name="Ezra D."/>
            <person name="Gonzalez J."/>
            <person name="Henrissat B."/>
            <person name="Kuo A."/>
            <person name="Liang C."/>
            <person name="Lipzen A."/>
            <person name="Lutzoni F."/>
            <person name="Magnuson J."/>
            <person name="Mondo S."/>
            <person name="Nolan M."/>
            <person name="Ohm R."/>
            <person name="Pangilinan J."/>
            <person name="Park H.-J."/>
            <person name="Ramirez L."/>
            <person name="Alfaro M."/>
            <person name="Sun H."/>
            <person name="Tritt A."/>
            <person name="Yoshinaga Y."/>
            <person name="Zwiers L.-H."/>
            <person name="Turgeon B."/>
            <person name="Goodwin S."/>
            <person name="Spatafora J."/>
            <person name="Crous P."/>
            <person name="Grigoriev I."/>
        </authorList>
    </citation>
    <scope>NUCLEOTIDE SEQUENCE</scope>
    <source>
        <strain evidence="7">ATCC 16933</strain>
    </source>
</reference>
<feature type="domain" description="LysM" evidence="6">
    <location>
        <begin position="583"/>
        <end position="630"/>
    </location>
</feature>
<protein>
    <recommendedName>
        <fullName evidence="6">LysM domain-containing protein</fullName>
    </recommendedName>
</protein>
<dbReference type="PROSITE" id="PS51782">
    <property type="entry name" value="LYSM"/>
    <property type="match status" value="5"/>
</dbReference>
<dbReference type="InterPro" id="IPR018392">
    <property type="entry name" value="LysM"/>
</dbReference>
<feature type="signal peptide" evidence="5">
    <location>
        <begin position="1"/>
        <end position="28"/>
    </location>
</feature>
<feature type="domain" description="LysM" evidence="6">
    <location>
        <begin position="226"/>
        <end position="272"/>
    </location>
</feature>
<dbReference type="GO" id="GO:0008061">
    <property type="term" value="F:chitin binding"/>
    <property type="evidence" value="ECO:0007669"/>
    <property type="project" value="UniProtKB-KW"/>
</dbReference>
<accession>A0A6A6P7W9</accession>
<feature type="domain" description="LysM" evidence="6">
    <location>
        <begin position="368"/>
        <end position="414"/>
    </location>
</feature>
<keyword evidence="3" id="KW-0843">Virulence</keyword>
<keyword evidence="1" id="KW-0147">Chitin-binding</keyword>
<dbReference type="Proteomes" id="UP000799766">
    <property type="component" value="Unassembled WGS sequence"/>
</dbReference>
<evidence type="ECO:0000313" key="8">
    <source>
        <dbReference type="Proteomes" id="UP000799766"/>
    </source>
</evidence>
<dbReference type="PANTHER" id="PTHR34997">
    <property type="entry name" value="AM15"/>
    <property type="match status" value="1"/>
</dbReference>
<evidence type="ECO:0000313" key="7">
    <source>
        <dbReference type="EMBL" id="KAF2460035.1"/>
    </source>
</evidence>
<dbReference type="InterPro" id="IPR052210">
    <property type="entry name" value="LysM1-like"/>
</dbReference>
<dbReference type="EMBL" id="MU001674">
    <property type="protein sequence ID" value="KAF2460035.1"/>
    <property type="molecule type" value="Genomic_DNA"/>
</dbReference>
<dbReference type="CDD" id="cd00118">
    <property type="entry name" value="LysM"/>
    <property type="match status" value="2"/>
</dbReference>
<sequence length="722" mass="76693">MSLVSLRRSLSVTHLTLLLVTLAGYSSAQQFPNSSFNADYPGLSSACATAVNPSLECDDVLGSMSIDLVYLDDDDLEALCTTTCEQSLLDAQASIQSACAADTDVIVDLGVAYPASYVLDHFIYAYRSTCRTDSSTGEYCQTLFQEWMNETGLSRDEECSDCMLGVSQIQLGSPFGYSEEYAQNFSSTTESCGKTGYSYSTTSTYGLNNTATPTPTGSPTSPDCPDTYTIAGGDSCTSISLSHNVSTFSLLYWNGLTSGCRDFPSEGTTICLPSPCDIYTVEENNTCFGIIANYAPDYSIRQLQSWNMNINALCTNLDQMVGTQICISPPEDIADSMPTNTNPVVTSFTSPVPAPTNVADGTNPRCGRWYTVQEGDQCGLVSAQFGIPLDDFYFLNPEINANCTNLLLGEAYCVAPVGSISTYTNYTGGSPVTGDCTGAFGPSSCYNDMATLTDVPFIEPNATWGPIATGSSSSWVSPTPEPTAPGTISGCKLYAEYEEASNADIEASINTCRSVASFYGSTVELLLEWNPSLSEDDCNLEKGSSYCVRKDEIVSTTTSEAGSSPTGVTPPGPTQDGIVENCNKYVMQEDGVYCADMAADAGISLDQLYEWNPALGGDCSGLWPDYAYCVGVSDDDDGGSTPTTTATQSPSPTGVAPPGPTQSGIPDNCDEYVMQEDGVYCADMAQNAGISLDELYDWNPALGRDCSGLWPDYAYCVGVSGD</sequence>
<evidence type="ECO:0000256" key="5">
    <source>
        <dbReference type="SAM" id="SignalP"/>
    </source>
</evidence>
<gene>
    <name evidence="7" type="ORF">BDY21DRAFT_419731</name>
</gene>
<evidence type="ECO:0000256" key="4">
    <source>
        <dbReference type="SAM" id="MobiDB-lite"/>
    </source>
</evidence>
<dbReference type="SUPFAM" id="SSF54106">
    <property type="entry name" value="LysM domain"/>
    <property type="match status" value="2"/>
</dbReference>
<dbReference type="InterPro" id="IPR036779">
    <property type="entry name" value="LysM_dom_sf"/>
</dbReference>
<dbReference type="AlphaFoldDB" id="A0A6A6P7W9"/>
<keyword evidence="8" id="KW-1185">Reference proteome</keyword>
<dbReference type="OrthoDB" id="5985073at2759"/>
<feature type="region of interest" description="Disordered" evidence="4">
    <location>
        <begin position="557"/>
        <end position="576"/>
    </location>
</feature>
<feature type="region of interest" description="Disordered" evidence="4">
    <location>
        <begin position="637"/>
        <end position="665"/>
    </location>
</feature>
<feature type="chain" id="PRO_5025482188" description="LysM domain-containing protein" evidence="5">
    <location>
        <begin position="29"/>
        <end position="722"/>
    </location>
</feature>
<dbReference type="Pfam" id="PF01476">
    <property type="entry name" value="LysM"/>
    <property type="match status" value="4"/>
</dbReference>
<dbReference type="SMART" id="SM00257">
    <property type="entry name" value="LysM"/>
    <property type="match status" value="3"/>
</dbReference>
<evidence type="ECO:0000256" key="1">
    <source>
        <dbReference type="ARBA" id="ARBA00022669"/>
    </source>
</evidence>
<feature type="domain" description="LysM" evidence="6">
    <location>
        <begin position="277"/>
        <end position="327"/>
    </location>
</feature>
<keyword evidence="2 5" id="KW-0732">Signal</keyword>
<evidence type="ECO:0000259" key="6">
    <source>
        <dbReference type="PROSITE" id="PS51782"/>
    </source>
</evidence>
<organism evidence="7 8">
    <name type="scientific">Lineolata rhizophorae</name>
    <dbReference type="NCBI Taxonomy" id="578093"/>
    <lineage>
        <taxon>Eukaryota</taxon>
        <taxon>Fungi</taxon>
        <taxon>Dikarya</taxon>
        <taxon>Ascomycota</taxon>
        <taxon>Pezizomycotina</taxon>
        <taxon>Dothideomycetes</taxon>
        <taxon>Dothideomycetes incertae sedis</taxon>
        <taxon>Lineolatales</taxon>
        <taxon>Lineolataceae</taxon>
        <taxon>Lineolata</taxon>
    </lineage>
</organism>
<feature type="compositionally biased region" description="Low complexity" evidence="4">
    <location>
        <begin position="639"/>
        <end position="654"/>
    </location>
</feature>
<evidence type="ECO:0000256" key="3">
    <source>
        <dbReference type="ARBA" id="ARBA00023026"/>
    </source>
</evidence>
<feature type="domain" description="LysM" evidence="6">
    <location>
        <begin position="670"/>
        <end position="717"/>
    </location>
</feature>
<dbReference type="PANTHER" id="PTHR34997:SF2">
    <property type="entry name" value="LYSM DOMAIN-CONTAINING PROTEIN-RELATED"/>
    <property type="match status" value="1"/>
</dbReference>